<evidence type="ECO:0000313" key="2">
    <source>
        <dbReference type="Proteomes" id="UP000077381"/>
    </source>
</evidence>
<dbReference type="RefSeq" id="WP_078067257.1">
    <property type="nucleotide sequence ID" value="NZ_LOHS01000081.1"/>
</dbReference>
<sequence length="134" mass="14516">MSIDDAEVALRHIEGFRTPGNSEVPTRGVAHYTSRLSVQAYTGTGGIVNAIEVFRPDSSVSVQYEGIDLFSLPASEVIALLRSRTAIEVEERGSSVTAPDLLLALWRPFAADSVSDAQGYYFQSALIAEPGYYD</sequence>
<evidence type="ECO:0000313" key="1">
    <source>
        <dbReference type="EMBL" id="OAH13200.1"/>
    </source>
</evidence>
<name>A0A177HRD3_9ACTN</name>
<keyword evidence="2" id="KW-1185">Reference proteome</keyword>
<reference evidence="1 2" key="1">
    <citation type="submission" date="2015-12" db="EMBL/GenBank/DDBJ databases">
        <title>Genome sequence of Streptomyces sp. G25.</title>
        <authorList>
            <person name="Poehlein A."/>
            <person name="Roettig A."/>
            <person name="Hiessl S."/>
            <person name="Hauschild P."/>
            <person name="Schauer J."/>
            <person name="Madkour M.H."/>
            <person name="Al-Ansari A.M."/>
            <person name="Almakishah N.H."/>
            <person name="Steinbuechel A."/>
            <person name="Daniel R."/>
        </authorList>
    </citation>
    <scope>NUCLEOTIDE SEQUENCE [LARGE SCALE GENOMIC DNA]</scope>
    <source>
        <strain evidence="2">G25(2015)</strain>
    </source>
</reference>
<dbReference type="EMBL" id="LOHS01000081">
    <property type="protein sequence ID" value="OAH13200.1"/>
    <property type="molecule type" value="Genomic_DNA"/>
</dbReference>
<gene>
    <name evidence="1" type="ORF">STSP_35250</name>
</gene>
<dbReference type="OrthoDB" id="3870503at2"/>
<comment type="caution">
    <text evidence="1">The sequence shown here is derived from an EMBL/GenBank/DDBJ whole genome shotgun (WGS) entry which is preliminary data.</text>
</comment>
<dbReference type="PATRIC" id="fig|1716141.3.peg.3700"/>
<accession>A0A177HRD3</accession>
<proteinExistence type="predicted"/>
<dbReference type="Proteomes" id="UP000077381">
    <property type="component" value="Unassembled WGS sequence"/>
</dbReference>
<protein>
    <submittedName>
        <fullName evidence="1">Uncharacterized protein</fullName>
    </submittedName>
</protein>
<organism evidence="1 2">
    <name type="scientific">Streptomyces jeddahensis</name>
    <dbReference type="NCBI Taxonomy" id="1716141"/>
    <lineage>
        <taxon>Bacteria</taxon>
        <taxon>Bacillati</taxon>
        <taxon>Actinomycetota</taxon>
        <taxon>Actinomycetes</taxon>
        <taxon>Kitasatosporales</taxon>
        <taxon>Streptomycetaceae</taxon>
        <taxon>Streptomyces</taxon>
    </lineage>
</organism>
<dbReference type="AlphaFoldDB" id="A0A177HRD3"/>